<dbReference type="AlphaFoldDB" id="A0A934W7J5"/>
<accession>A0A934W7J5</accession>
<reference evidence="2" key="1">
    <citation type="submission" date="2021-01" db="EMBL/GenBank/DDBJ databases">
        <title>Genome sequence of strain Noviherbaspirillum sp. DKR-6.</title>
        <authorList>
            <person name="Chaudhary D.K."/>
        </authorList>
    </citation>
    <scope>NUCLEOTIDE SEQUENCE</scope>
    <source>
        <strain evidence="2">DKR-6</strain>
    </source>
</reference>
<organism evidence="2 3">
    <name type="scientific">Noviherbaspirillum pedocola</name>
    <dbReference type="NCBI Taxonomy" id="2801341"/>
    <lineage>
        <taxon>Bacteria</taxon>
        <taxon>Pseudomonadati</taxon>
        <taxon>Pseudomonadota</taxon>
        <taxon>Betaproteobacteria</taxon>
        <taxon>Burkholderiales</taxon>
        <taxon>Oxalobacteraceae</taxon>
        <taxon>Noviherbaspirillum</taxon>
    </lineage>
</organism>
<evidence type="ECO:0008006" key="4">
    <source>
        <dbReference type="Google" id="ProtNLM"/>
    </source>
</evidence>
<dbReference type="Proteomes" id="UP000622890">
    <property type="component" value="Unassembled WGS sequence"/>
</dbReference>
<name>A0A934W7J5_9BURK</name>
<dbReference type="EMBL" id="JAEPBG010000005">
    <property type="protein sequence ID" value="MBK4735658.1"/>
    <property type="molecule type" value="Genomic_DNA"/>
</dbReference>
<dbReference type="RefSeq" id="WP_200592436.1">
    <property type="nucleotide sequence ID" value="NZ_JAEPBG010000005.1"/>
</dbReference>
<sequence length="225" mass="23416">MSPLHASRSTSTPSGATSTDSRDAAALMADAISNFLNTEAENAESGADSFLRAYSTLARAVPKPRRRALYRMMGAALAAAAEREGLAGAAAGDGDGETFLAALRDEESGLRQRDLAEGRLLGAAAMRERLGISRQALSAALRAQRIFALLGPSGDYLYPAFFADPGLDRAVLEKVCRALGGLPGGAKWEFFTTPKGSLGRKTPLQALAKGRIDAVLAAAAAFAES</sequence>
<proteinExistence type="predicted"/>
<gene>
    <name evidence="2" type="ORF">JJB74_13630</name>
</gene>
<evidence type="ECO:0000313" key="3">
    <source>
        <dbReference type="Proteomes" id="UP000622890"/>
    </source>
</evidence>
<feature type="compositionally biased region" description="Polar residues" evidence="1">
    <location>
        <begin position="7"/>
        <end position="19"/>
    </location>
</feature>
<protein>
    <recommendedName>
        <fullName evidence="4">Antitoxin Xre/MbcA/ParS-like toxin-binding domain-containing protein</fullName>
    </recommendedName>
</protein>
<comment type="caution">
    <text evidence="2">The sequence shown here is derived from an EMBL/GenBank/DDBJ whole genome shotgun (WGS) entry which is preliminary data.</text>
</comment>
<feature type="region of interest" description="Disordered" evidence="1">
    <location>
        <begin position="1"/>
        <end position="22"/>
    </location>
</feature>
<keyword evidence="3" id="KW-1185">Reference proteome</keyword>
<evidence type="ECO:0000256" key="1">
    <source>
        <dbReference type="SAM" id="MobiDB-lite"/>
    </source>
</evidence>
<evidence type="ECO:0000313" key="2">
    <source>
        <dbReference type="EMBL" id="MBK4735658.1"/>
    </source>
</evidence>